<protein>
    <submittedName>
        <fullName evidence="1">N6-L-threonylcarbamoyladenine synthase, TsaB subunit</fullName>
        <ecNumber evidence="1">2.3.1.234</ecNumber>
    </submittedName>
</protein>
<dbReference type="Proteomes" id="UP000190868">
    <property type="component" value="Chromosome"/>
</dbReference>
<dbReference type="GO" id="GO:0061711">
    <property type="term" value="F:tRNA N(6)-L-threonylcarbamoyladenine synthase activity"/>
    <property type="evidence" value="ECO:0007669"/>
    <property type="project" value="UniProtKB-EC"/>
</dbReference>
<accession>A0A1S6U8Z7</accession>
<dbReference type="EC" id="2.3.1.234" evidence="1"/>
<dbReference type="RefSeq" id="WP_078424703.1">
    <property type="nucleotide sequence ID" value="NZ_CP017258.1"/>
</dbReference>
<reference evidence="2" key="1">
    <citation type="submission" date="2016-09" db="EMBL/GenBank/DDBJ databases">
        <title>Comparative genomics of the Campylobacter concisus group.</title>
        <authorList>
            <person name="Miller W.G."/>
            <person name="Yee E."/>
            <person name="Chapman M.H."/>
            <person name="Huynh S."/>
            <person name="Bono J.L."/>
            <person name="On S.L.W."/>
            <person name="StLeger J."/>
            <person name="Foster G."/>
            <person name="Parker C.T."/>
        </authorList>
    </citation>
    <scope>NUCLEOTIDE SEQUENCE [LARGE SCALE GENOMIC DNA]</scope>
    <source>
        <strain evidence="2">RM18021</strain>
    </source>
</reference>
<evidence type="ECO:0000313" key="2">
    <source>
        <dbReference type="Proteomes" id="UP000190868"/>
    </source>
</evidence>
<gene>
    <name evidence="1" type="primary">tsaB</name>
    <name evidence="1" type="ORF">CPIN18021_1361</name>
</gene>
<dbReference type="AlphaFoldDB" id="A0A1S6U8Z7"/>
<dbReference type="InterPro" id="IPR043129">
    <property type="entry name" value="ATPase_NBD"/>
</dbReference>
<keyword evidence="1" id="KW-0808">Transferase</keyword>
<keyword evidence="1" id="KW-0012">Acyltransferase</keyword>
<dbReference type="Gene3D" id="3.30.420.40">
    <property type="match status" value="1"/>
</dbReference>
<dbReference type="SUPFAM" id="SSF53067">
    <property type="entry name" value="Actin-like ATPase domain"/>
    <property type="match status" value="1"/>
</dbReference>
<proteinExistence type="predicted"/>
<evidence type="ECO:0000313" key="1">
    <source>
        <dbReference type="EMBL" id="AQW88155.1"/>
    </source>
</evidence>
<name>A0A1S6U8Z7_9BACT</name>
<dbReference type="EMBL" id="CP017258">
    <property type="protein sequence ID" value="AQW88155.1"/>
    <property type="molecule type" value="Genomic_DNA"/>
</dbReference>
<keyword evidence="2" id="KW-1185">Reference proteome</keyword>
<sequence>MLVGIYSNGSLIRKIETDERVSEALVCILDDISNSYDIKKIIYANTPGSFMGLKVAYVVLKTFSIIKNCDFFAISGFELTNNMPIKANKILSFVKDKDDVVLKKVENANLSLPLNLENLKLNSDTLPNYVIQAV</sequence>
<organism evidence="1 2">
    <name type="scientific">Campylobacter pinnipediorum subsp. caledonicus</name>
    <dbReference type="NCBI Taxonomy" id="1874362"/>
    <lineage>
        <taxon>Bacteria</taxon>
        <taxon>Pseudomonadati</taxon>
        <taxon>Campylobacterota</taxon>
        <taxon>Epsilonproteobacteria</taxon>
        <taxon>Campylobacterales</taxon>
        <taxon>Campylobacteraceae</taxon>
        <taxon>Campylobacter</taxon>
    </lineage>
</organism>